<dbReference type="RefSeq" id="WP_267082566.1">
    <property type="nucleotide sequence ID" value="NZ_CP099530.1"/>
</dbReference>
<dbReference type="EMBL" id="JANFWR010000023">
    <property type="protein sequence ID" value="MCW0400569.1"/>
    <property type="molecule type" value="Genomic_DNA"/>
</dbReference>
<gene>
    <name evidence="3" type="ORF">NB700_003125</name>
</gene>
<keyword evidence="4" id="KW-1185">Reference proteome</keyword>
<comment type="caution">
    <text evidence="3">The sequence shown here is derived from an EMBL/GenBank/DDBJ whole genome shotgun (WGS) entry which is preliminary data.</text>
</comment>
<feature type="transmembrane region" description="Helical" evidence="2">
    <location>
        <begin position="43"/>
        <end position="65"/>
    </location>
</feature>
<accession>A0ABT3DYI8</accession>
<feature type="region of interest" description="Disordered" evidence="1">
    <location>
        <begin position="1"/>
        <end position="26"/>
    </location>
</feature>
<evidence type="ECO:0000313" key="4">
    <source>
        <dbReference type="Proteomes" id="UP001320843"/>
    </source>
</evidence>
<name>A0ABT3DYI8_9XANT</name>
<evidence type="ECO:0000256" key="1">
    <source>
        <dbReference type="SAM" id="MobiDB-lite"/>
    </source>
</evidence>
<evidence type="ECO:0000256" key="2">
    <source>
        <dbReference type="SAM" id="Phobius"/>
    </source>
</evidence>
<keyword evidence="2" id="KW-0812">Transmembrane</keyword>
<sequence length="67" mass="7403">MRHDDRQSAAPPSGSAPQHRRARDASGTSEAAAWWRQLRASRWLRVVASLLALAVAAVLLLEWYAHG</sequence>
<protein>
    <submittedName>
        <fullName evidence="3">Uncharacterized protein</fullName>
    </submittedName>
</protein>
<dbReference type="Proteomes" id="UP001320843">
    <property type="component" value="Unassembled WGS sequence"/>
</dbReference>
<reference evidence="3 4" key="1">
    <citation type="submission" date="2022-06" db="EMBL/GenBank/DDBJ databases">
        <title>Dynamics of rice microbiomes reveals core vertical transmitted seed endophytes.</title>
        <authorList>
            <person name="Liao K."/>
            <person name="Zhang X."/>
        </authorList>
    </citation>
    <scope>NUCLEOTIDE SEQUENCE [LARGE SCALE GENOMIC DNA]</scope>
    <source>
        <strain evidence="3 4">YT10-10-1</strain>
    </source>
</reference>
<organism evidence="3 4">
    <name type="scientific">Xanthomonas sacchari</name>
    <dbReference type="NCBI Taxonomy" id="56458"/>
    <lineage>
        <taxon>Bacteria</taxon>
        <taxon>Pseudomonadati</taxon>
        <taxon>Pseudomonadota</taxon>
        <taxon>Gammaproteobacteria</taxon>
        <taxon>Lysobacterales</taxon>
        <taxon>Lysobacteraceae</taxon>
        <taxon>Xanthomonas</taxon>
    </lineage>
</organism>
<keyword evidence="2" id="KW-0472">Membrane</keyword>
<proteinExistence type="predicted"/>
<keyword evidence="2" id="KW-1133">Transmembrane helix</keyword>
<evidence type="ECO:0000313" key="3">
    <source>
        <dbReference type="EMBL" id="MCW0400569.1"/>
    </source>
</evidence>